<evidence type="ECO:0000313" key="1">
    <source>
        <dbReference type="EMBL" id="VDN34544.1"/>
    </source>
</evidence>
<organism evidence="1 2">
    <name type="scientific">Dibothriocephalus latus</name>
    <name type="common">Fish tapeworm</name>
    <name type="synonym">Diphyllobothrium latum</name>
    <dbReference type="NCBI Taxonomy" id="60516"/>
    <lineage>
        <taxon>Eukaryota</taxon>
        <taxon>Metazoa</taxon>
        <taxon>Spiralia</taxon>
        <taxon>Lophotrochozoa</taxon>
        <taxon>Platyhelminthes</taxon>
        <taxon>Cestoda</taxon>
        <taxon>Eucestoda</taxon>
        <taxon>Diphyllobothriidea</taxon>
        <taxon>Diphyllobothriidae</taxon>
        <taxon>Dibothriocephalus</taxon>
    </lineage>
</organism>
<keyword evidence="2" id="KW-1185">Reference proteome</keyword>
<evidence type="ECO:0000313" key="2">
    <source>
        <dbReference type="Proteomes" id="UP000281553"/>
    </source>
</evidence>
<accession>A0A3P7MXH6</accession>
<feature type="non-terminal residue" evidence="1">
    <location>
        <position position="112"/>
    </location>
</feature>
<dbReference type="Proteomes" id="UP000281553">
    <property type="component" value="Unassembled WGS sequence"/>
</dbReference>
<protein>
    <submittedName>
        <fullName evidence="1">Uncharacterized protein</fullName>
    </submittedName>
</protein>
<name>A0A3P7MXH6_DIBLA</name>
<dbReference type="AlphaFoldDB" id="A0A3P7MXH6"/>
<sequence length="112" mass="12505">MIATQVRVYKDVNLERRMPIAGGRVSGQYLERIVRVENRSHVLKEMIHVFDIEWKSLIPVPIEPIRSVGSATKGSRKEGDMPTDQFVTNLAAIEEAIRDPQAYLASTSPAAS</sequence>
<proteinExistence type="predicted"/>
<gene>
    <name evidence="1" type="ORF">DILT_LOCUS16530</name>
</gene>
<reference evidence="1 2" key="1">
    <citation type="submission" date="2018-11" db="EMBL/GenBank/DDBJ databases">
        <authorList>
            <consortium name="Pathogen Informatics"/>
        </authorList>
    </citation>
    <scope>NUCLEOTIDE SEQUENCE [LARGE SCALE GENOMIC DNA]</scope>
</reference>
<dbReference type="EMBL" id="UYRU01085499">
    <property type="protein sequence ID" value="VDN34544.1"/>
    <property type="molecule type" value="Genomic_DNA"/>
</dbReference>